<keyword evidence="7" id="KW-1185">Reference proteome</keyword>
<proteinExistence type="predicted"/>
<dbReference type="EMBL" id="BONH01000014">
    <property type="protein sequence ID" value="GIF98268.1"/>
    <property type="molecule type" value="Genomic_DNA"/>
</dbReference>
<accession>A0A8J3KJD3</accession>
<keyword evidence="3 5" id="KW-1133">Transmembrane helix</keyword>
<evidence type="ECO:0000256" key="2">
    <source>
        <dbReference type="ARBA" id="ARBA00022692"/>
    </source>
</evidence>
<feature type="transmembrane region" description="Helical" evidence="5">
    <location>
        <begin position="43"/>
        <end position="63"/>
    </location>
</feature>
<dbReference type="Gene3D" id="1.20.120.1630">
    <property type="match status" value="1"/>
</dbReference>
<evidence type="ECO:0000256" key="3">
    <source>
        <dbReference type="ARBA" id="ARBA00022989"/>
    </source>
</evidence>
<dbReference type="AlphaFoldDB" id="A0A8J3KJD3"/>
<dbReference type="GO" id="GO:0004671">
    <property type="term" value="F:protein C-terminal S-isoprenylcysteine carboxyl O-methyltransferase activity"/>
    <property type="evidence" value="ECO:0007669"/>
    <property type="project" value="InterPro"/>
</dbReference>
<dbReference type="Proteomes" id="UP000659904">
    <property type="component" value="Unassembled WGS sequence"/>
</dbReference>
<evidence type="ECO:0000256" key="1">
    <source>
        <dbReference type="ARBA" id="ARBA00004141"/>
    </source>
</evidence>
<evidence type="ECO:0000256" key="5">
    <source>
        <dbReference type="SAM" id="Phobius"/>
    </source>
</evidence>
<sequence>MQLSGVARAILIALGVAWALVEARQSRVVRADAGRADRGSRAVVVLAVGTGFVAATAITKWVPATAVPHGAALGAVGFGLLGFGVFLRIWSIRTLGRYFTFTVQTSGDQPVITAGPYRFVRHPGYAGLLLISVGIGLQLANWLAAVVVTVATAGGLLYRITVEERALLRDLGPAYREYAATRKRLLPFVW</sequence>
<comment type="subcellular location">
    <subcellularLocation>
        <location evidence="1">Membrane</location>
        <topology evidence="1">Multi-pass membrane protein</topology>
    </subcellularLocation>
</comment>
<dbReference type="PANTHER" id="PTHR43847:SF1">
    <property type="entry name" value="BLL3993 PROTEIN"/>
    <property type="match status" value="1"/>
</dbReference>
<dbReference type="InterPro" id="IPR007269">
    <property type="entry name" value="ICMT_MeTrfase"/>
</dbReference>
<name>A0A8J3KJD3_9ACTN</name>
<dbReference type="GO" id="GO:0032259">
    <property type="term" value="P:methylation"/>
    <property type="evidence" value="ECO:0007669"/>
    <property type="project" value="UniProtKB-KW"/>
</dbReference>
<protein>
    <submittedName>
        <fullName evidence="6">Isoprenylcysteine carboxyl methyltransferase</fullName>
    </submittedName>
</protein>
<evidence type="ECO:0000313" key="7">
    <source>
        <dbReference type="Proteomes" id="UP000659904"/>
    </source>
</evidence>
<organism evidence="6 7">
    <name type="scientific">Catellatospora citrea</name>
    <dbReference type="NCBI Taxonomy" id="53366"/>
    <lineage>
        <taxon>Bacteria</taxon>
        <taxon>Bacillati</taxon>
        <taxon>Actinomycetota</taxon>
        <taxon>Actinomycetes</taxon>
        <taxon>Micromonosporales</taxon>
        <taxon>Micromonosporaceae</taxon>
        <taxon>Catellatospora</taxon>
    </lineage>
</organism>
<reference evidence="6 7" key="1">
    <citation type="submission" date="2021-01" db="EMBL/GenBank/DDBJ databases">
        <title>Whole genome shotgun sequence of Catellatospora citrea NBRC 14495.</title>
        <authorList>
            <person name="Komaki H."/>
            <person name="Tamura T."/>
        </authorList>
    </citation>
    <scope>NUCLEOTIDE SEQUENCE [LARGE SCALE GENOMIC DNA]</scope>
    <source>
        <strain evidence="6 7">NBRC 14495</strain>
    </source>
</reference>
<evidence type="ECO:0000256" key="4">
    <source>
        <dbReference type="ARBA" id="ARBA00023136"/>
    </source>
</evidence>
<keyword evidence="2 5" id="KW-0812">Transmembrane</keyword>
<keyword evidence="4 5" id="KW-0472">Membrane</keyword>
<keyword evidence="6" id="KW-0808">Transferase</keyword>
<dbReference type="GO" id="GO:0016020">
    <property type="term" value="C:membrane"/>
    <property type="evidence" value="ECO:0007669"/>
    <property type="project" value="UniProtKB-SubCell"/>
</dbReference>
<feature type="transmembrane region" description="Helical" evidence="5">
    <location>
        <begin position="70"/>
        <end position="90"/>
    </location>
</feature>
<feature type="transmembrane region" description="Helical" evidence="5">
    <location>
        <begin position="125"/>
        <end position="158"/>
    </location>
</feature>
<dbReference type="Pfam" id="PF04140">
    <property type="entry name" value="ICMT"/>
    <property type="match status" value="1"/>
</dbReference>
<evidence type="ECO:0000313" key="6">
    <source>
        <dbReference type="EMBL" id="GIF98268.1"/>
    </source>
</evidence>
<dbReference type="PANTHER" id="PTHR43847">
    <property type="entry name" value="BLL3993 PROTEIN"/>
    <property type="match status" value="1"/>
</dbReference>
<dbReference type="InterPro" id="IPR052527">
    <property type="entry name" value="Metal_cation-efflux_comp"/>
</dbReference>
<comment type="caution">
    <text evidence="6">The sequence shown here is derived from an EMBL/GenBank/DDBJ whole genome shotgun (WGS) entry which is preliminary data.</text>
</comment>
<dbReference type="RefSeq" id="WP_120314598.1">
    <property type="nucleotide sequence ID" value="NZ_BONH01000014.1"/>
</dbReference>
<keyword evidence="6" id="KW-0489">Methyltransferase</keyword>
<gene>
    <name evidence="6" type="ORF">Cci01nite_33620</name>
</gene>